<dbReference type="EMBL" id="CVRL01000013">
    <property type="protein sequence ID" value="CRL10451.1"/>
    <property type="molecule type" value="Genomic_DNA"/>
</dbReference>
<evidence type="ECO:0000313" key="2">
    <source>
        <dbReference type="Proteomes" id="UP000043764"/>
    </source>
</evidence>
<gene>
    <name evidence="1" type="ORF">NIT7321_01296</name>
</gene>
<organism evidence="1 2">
    <name type="scientific">Phaeobacter italicus</name>
    <dbReference type="NCBI Taxonomy" id="481446"/>
    <lineage>
        <taxon>Bacteria</taxon>
        <taxon>Pseudomonadati</taxon>
        <taxon>Pseudomonadota</taxon>
        <taxon>Alphaproteobacteria</taxon>
        <taxon>Rhodobacterales</taxon>
        <taxon>Roseobacteraceae</taxon>
        <taxon>Phaeobacter</taxon>
    </lineage>
</organism>
<dbReference type="STRING" id="481446.NIT7645_02645"/>
<dbReference type="RefSeq" id="WP_046210723.1">
    <property type="nucleotide sequence ID" value="NZ_CAKZKN010000131.1"/>
</dbReference>
<evidence type="ECO:0000313" key="1">
    <source>
        <dbReference type="EMBL" id="CRL10451.1"/>
    </source>
</evidence>
<name>A0A0H5CZX8_9RHOB</name>
<protein>
    <submittedName>
        <fullName evidence="1">Uncharacterized protein</fullName>
    </submittedName>
</protein>
<accession>A0A0H5CZX8</accession>
<dbReference type="Proteomes" id="UP000043764">
    <property type="component" value="Unassembled WGS sequence"/>
</dbReference>
<keyword evidence="2" id="KW-1185">Reference proteome</keyword>
<sequence>MMTPAEIEALFTRADGSYAFARWGRPIAPIVFGVEDSTLATVKGAIEAVVTLAGHQMAETDPELGSNLMVFFFRDWDELMGVPDLDRLIPGLDPLLARLKAADASQYRAFRFDDQGAIQACFVFLRMSGAMAKLPAETLALTQAVQAILMWGDSAFAETSPLAVIPDSGATILRPDIAGVIAAAYDRMMPVAAADPSHALRLFARLQAPIDPPAGDPGPTKH</sequence>
<dbReference type="GeneID" id="78397309"/>
<dbReference type="AlphaFoldDB" id="A0A0H5CZX8"/>
<reference evidence="2" key="1">
    <citation type="submission" date="2015-05" db="EMBL/GenBank/DDBJ databases">
        <authorList>
            <person name="Rodrigo-Torres Lidia"/>
            <person name="Arahal R.David."/>
        </authorList>
    </citation>
    <scope>NUCLEOTIDE SEQUENCE [LARGE SCALE GENOMIC DNA]</scope>
    <source>
        <strain evidence="2">CECT 7321</strain>
    </source>
</reference>
<proteinExistence type="predicted"/>